<evidence type="ECO:0000313" key="7">
    <source>
        <dbReference type="Proteomes" id="UP001487305"/>
    </source>
</evidence>
<dbReference type="InterPro" id="IPR049032">
    <property type="entry name" value="AhtL-like_N"/>
</dbReference>
<dbReference type="InterPro" id="IPR006656">
    <property type="entry name" value="Mopterin_OxRdtase"/>
</dbReference>
<keyword evidence="2" id="KW-0479">Metal-binding</keyword>
<gene>
    <name evidence="6" type="ORF">AAA083_02510</name>
</gene>
<protein>
    <submittedName>
        <fullName evidence="6">Molybdopterin-dependent oxidoreductase</fullName>
    </submittedName>
</protein>
<dbReference type="PANTHER" id="PTHR43742">
    <property type="entry name" value="TRIMETHYLAMINE-N-OXIDE REDUCTASE"/>
    <property type="match status" value="1"/>
</dbReference>
<feature type="domain" description="Molybdopterin oxidoreductase" evidence="3">
    <location>
        <begin position="90"/>
        <end position="315"/>
    </location>
</feature>
<dbReference type="Gene3D" id="3.40.50.740">
    <property type="match status" value="2"/>
</dbReference>
<dbReference type="RefSeq" id="WP_349227079.1">
    <property type="nucleotide sequence ID" value="NZ_JBBNOP010000001.1"/>
</dbReference>
<dbReference type="Gene3D" id="2.40.40.20">
    <property type="match status" value="1"/>
</dbReference>
<dbReference type="SUPFAM" id="SSF53706">
    <property type="entry name" value="Formate dehydrogenase/DMSO reductase, domains 1-3"/>
    <property type="match status" value="1"/>
</dbReference>
<dbReference type="Proteomes" id="UP001487305">
    <property type="component" value="Unassembled WGS sequence"/>
</dbReference>
<feature type="domain" description="Molybdopterin dinucleotide-binding" evidence="4">
    <location>
        <begin position="703"/>
        <end position="814"/>
    </location>
</feature>
<dbReference type="Pfam" id="PF21423">
    <property type="entry name" value="AhtL-like_1st"/>
    <property type="match status" value="1"/>
</dbReference>
<dbReference type="PANTHER" id="PTHR43742:SF3">
    <property type="entry name" value="DIMETHYL SULFOXIDE REDUCTASE DMSA"/>
    <property type="match status" value="1"/>
</dbReference>
<comment type="similarity">
    <text evidence="1">Belongs to the prokaryotic molybdopterin-containing oxidoreductase family.</text>
</comment>
<proteinExistence type="inferred from homology"/>
<dbReference type="Pfam" id="PF00384">
    <property type="entry name" value="Molybdopterin"/>
    <property type="match status" value="1"/>
</dbReference>
<feature type="domain" description="Pyrogallol hydroxytransferase large subunit-like N-terminal" evidence="5">
    <location>
        <begin position="34"/>
        <end position="82"/>
    </location>
</feature>
<evidence type="ECO:0000256" key="1">
    <source>
        <dbReference type="ARBA" id="ARBA00010312"/>
    </source>
</evidence>
<dbReference type="Gene3D" id="3.40.228.10">
    <property type="entry name" value="Dimethylsulfoxide Reductase, domain 2"/>
    <property type="match status" value="1"/>
</dbReference>
<evidence type="ECO:0000259" key="3">
    <source>
        <dbReference type="Pfam" id="PF00384"/>
    </source>
</evidence>
<keyword evidence="7" id="KW-1185">Reference proteome</keyword>
<reference evidence="6 7" key="1">
    <citation type="submission" date="2024-04" db="EMBL/GenBank/DDBJ databases">
        <title>Human intestinal bacterial collection.</title>
        <authorList>
            <person name="Pauvert C."/>
            <person name="Hitch T.C.A."/>
            <person name="Clavel T."/>
        </authorList>
    </citation>
    <scope>NUCLEOTIDE SEQUENCE [LARGE SCALE GENOMIC DNA]</scope>
    <source>
        <strain evidence="6 7">CLA-KB-H42</strain>
    </source>
</reference>
<dbReference type="InterPro" id="IPR006657">
    <property type="entry name" value="MoPterin_dinucl-bd_dom"/>
</dbReference>
<dbReference type="Pfam" id="PF01568">
    <property type="entry name" value="Molydop_binding"/>
    <property type="match status" value="1"/>
</dbReference>
<sequence length="870" mass="97885">MGKNVTGTHIVKGLGFDSFGLGANACSVDIDEENDKILRIRPFHFDEHYDPEDLNPWKIEAHGKTFEPGFKTLISPLSLCYKKRVYSKNRIPYPLKRIDWDPNGERNPQNRGTSGYVRISWDEAAQLVASEIKRIHDTYGPNSILCEYDGHGETKIVHAAHGCMTKLMELCGGFTSQARQPDSWEGWYWGAKHIWGMDPLGQQSKQSNIIQDISENGDAVLFWGCDVETTPLGWGGYMASRICFWFTDIGVKQIHISPDVNYTNAVHADKWIPVLPNTDAALQLAIAYTWITEGTYDQEYLDTHAVGFDHFRYYVLGGEDGIPKTPKWAEKICGVPSYTIKAFARYWAKHAVSIVHCNGGSYIRSAFSHEPARLEVALLGMQGLGKPGANQFKFMEWTLFGIPGVSPLPPSKIPDMGAAYRGWVSSGSQPSFIPKTMIPQAIMGEKVTWYGHVTAGLPREDQFTGPFTFPLEGDHGIHMVWSDTPCWETCWNGGYHMQDALRHENVECVVIQHPWMENDCFFGDIILPSNTKFETEDIGSDSDSGQWNVVLYERQAIQPLYDSKSDKEAVGEVAKALEKFGGIYENIYERYLGGKTDDEWIEYGFEKSGVPEDASFEEFKEKQYFAFPTREDYREMPVGLSKFYKDPEKSPLRTPTGKLEYYSTSLAQMWPDDKERGPVPHWVDESPEHQERQYLDRGRTYPFLLVSNHPHFRVHAQHDDVTWLREIETCKVTGPDGYKYEPIWVHPSDAGKLGLETGDIAKIYNERGGVLGGVIVSERIIPGAIYQDHGARVDPIVMGAGGLDRGGANNLIAPLPTTSKNTVGEVTSGFLVNIEKVDVFQLAEQYPEAFNREYDPDCGLVATARIVEGA</sequence>
<evidence type="ECO:0000259" key="5">
    <source>
        <dbReference type="Pfam" id="PF21423"/>
    </source>
</evidence>
<dbReference type="SUPFAM" id="SSF50692">
    <property type="entry name" value="ADC-like"/>
    <property type="match status" value="1"/>
</dbReference>
<evidence type="ECO:0000259" key="4">
    <source>
        <dbReference type="Pfam" id="PF01568"/>
    </source>
</evidence>
<evidence type="ECO:0000313" key="6">
    <source>
        <dbReference type="EMBL" id="MEQ3361844.1"/>
    </source>
</evidence>
<dbReference type="InterPro" id="IPR009010">
    <property type="entry name" value="Asp_de-COase-like_dom_sf"/>
</dbReference>
<name>A0ABV1J9U5_9ACTN</name>
<comment type="caution">
    <text evidence="6">The sequence shown here is derived from an EMBL/GenBank/DDBJ whole genome shotgun (WGS) entry which is preliminary data.</text>
</comment>
<dbReference type="Gene3D" id="2.20.25.340">
    <property type="match status" value="1"/>
</dbReference>
<dbReference type="EMBL" id="JBBNOP010000001">
    <property type="protein sequence ID" value="MEQ3361844.1"/>
    <property type="molecule type" value="Genomic_DNA"/>
</dbReference>
<accession>A0ABV1J9U5</accession>
<organism evidence="6 7">
    <name type="scientific">Raoultibacter massiliensis</name>
    <dbReference type="NCBI Taxonomy" id="1852371"/>
    <lineage>
        <taxon>Bacteria</taxon>
        <taxon>Bacillati</taxon>
        <taxon>Actinomycetota</taxon>
        <taxon>Coriobacteriia</taxon>
        <taxon>Eggerthellales</taxon>
        <taxon>Eggerthellaceae</taxon>
        <taxon>Raoultibacter</taxon>
    </lineage>
</organism>
<dbReference type="InterPro" id="IPR050612">
    <property type="entry name" value="Prok_Mopterin_Oxidored"/>
</dbReference>
<evidence type="ECO:0000256" key="2">
    <source>
        <dbReference type="ARBA" id="ARBA00022723"/>
    </source>
</evidence>